<feature type="region of interest" description="Disordered" evidence="6">
    <location>
        <begin position="2729"/>
        <end position="2749"/>
    </location>
</feature>
<proteinExistence type="predicted"/>
<evidence type="ECO:0000256" key="6">
    <source>
        <dbReference type="SAM" id="MobiDB-lite"/>
    </source>
</evidence>
<dbReference type="InterPro" id="IPR000082">
    <property type="entry name" value="SEA_dom"/>
</dbReference>
<evidence type="ECO:0000256" key="5">
    <source>
        <dbReference type="PROSITE-ProRule" id="PRU00076"/>
    </source>
</evidence>
<dbReference type="InterPro" id="IPR000152">
    <property type="entry name" value="EGF-type_Asp/Asn_hydroxyl_site"/>
</dbReference>
<dbReference type="EMBL" id="CAXAJV020001281">
    <property type="protein sequence ID" value="CAL7934110.1"/>
    <property type="molecule type" value="Genomic_DNA"/>
</dbReference>
<feature type="compositionally biased region" description="Basic and acidic residues" evidence="6">
    <location>
        <begin position="3550"/>
        <end position="3561"/>
    </location>
</feature>
<keyword evidence="7" id="KW-1133">Transmembrane helix</keyword>
<dbReference type="PANTHER" id="PTHR24050:SF28">
    <property type="entry name" value="UROMODULIN-LIKE"/>
    <property type="match status" value="1"/>
</dbReference>
<evidence type="ECO:0000259" key="8">
    <source>
        <dbReference type="PROSITE" id="PS50024"/>
    </source>
</evidence>
<dbReference type="Proteomes" id="UP001642520">
    <property type="component" value="Unassembled WGS sequence"/>
</dbReference>
<dbReference type="PANTHER" id="PTHR24050">
    <property type="entry name" value="PA14 DOMAIN-CONTAINING PROTEIN"/>
    <property type="match status" value="1"/>
</dbReference>
<feature type="compositionally biased region" description="Polar residues" evidence="6">
    <location>
        <begin position="1259"/>
        <end position="1284"/>
    </location>
</feature>
<feature type="compositionally biased region" description="Basic and acidic residues" evidence="6">
    <location>
        <begin position="479"/>
        <end position="493"/>
    </location>
</feature>
<feature type="region of interest" description="Disordered" evidence="6">
    <location>
        <begin position="1488"/>
        <end position="1606"/>
    </location>
</feature>
<feature type="compositionally biased region" description="Acidic residues" evidence="6">
    <location>
        <begin position="254"/>
        <end position="267"/>
    </location>
</feature>
<comment type="caution">
    <text evidence="10">The sequence shown here is derived from an EMBL/GenBank/DDBJ whole genome shotgun (WGS) entry which is preliminary data.</text>
</comment>
<keyword evidence="2" id="KW-0732">Signal</keyword>
<evidence type="ECO:0000256" key="7">
    <source>
        <dbReference type="SAM" id="Phobius"/>
    </source>
</evidence>
<feature type="compositionally biased region" description="Basic and acidic residues" evidence="6">
    <location>
        <begin position="221"/>
        <end position="234"/>
    </location>
</feature>
<dbReference type="CDD" id="cd00054">
    <property type="entry name" value="EGF_CA"/>
    <property type="match status" value="1"/>
</dbReference>
<feature type="compositionally biased region" description="Acidic residues" evidence="6">
    <location>
        <begin position="178"/>
        <end position="192"/>
    </location>
</feature>
<feature type="compositionally biased region" description="Basic and acidic residues" evidence="6">
    <location>
        <begin position="1546"/>
        <end position="1556"/>
    </location>
</feature>
<dbReference type="SUPFAM" id="SSF57184">
    <property type="entry name" value="Growth factor receptor domain"/>
    <property type="match status" value="1"/>
</dbReference>
<evidence type="ECO:0000256" key="3">
    <source>
        <dbReference type="ARBA" id="ARBA00022737"/>
    </source>
</evidence>
<feature type="compositionally biased region" description="Polar residues" evidence="6">
    <location>
        <begin position="577"/>
        <end position="587"/>
    </location>
</feature>
<evidence type="ECO:0000259" key="9">
    <source>
        <dbReference type="PROSITE" id="PS50026"/>
    </source>
</evidence>
<keyword evidence="1 5" id="KW-0245">EGF-like domain</keyword>
<evidence type="ECO:0000313" key="10">
    <source>
        <dbReference type="EMBL" id="CAL7934110.1"/>
    </source>
</evidence>
<name>A0ABP1N392_XYLVO</name>
<feature type="region of interest" description="Disordered" evidence="6">
    <location>
        <begin position="3248"/>
        <end position="3269"/>
    </location>
</feature>
<feature type="domain" description="SEA" evidence="8">
    <location>
        <begin position="3005"/>
        <end position="3122"/>
    </location>
</feature>
<feature type="transmembrane region" description="Helical" evidence="7">
    <location>
        <begin position="3217"/>
        <end position="3242"/>
    </location>
</feature>
<feature type="compositionally biased region" description="Basic and acidic residues" evidence="6">
    <location>
        <begin position="331"/>
        <end position="341"/>
    </location>
</feature>
<feature type="region of interest" description="Disordered" evidence="6">
    <location>
        <begin position="2455"/>
        <end position="2480"/>
    </location>
</feature>
<feature type="region of interest" description="Disordered" evidence="6">
    <location>
        <begin position="2192"/>
        <end position="2223"/>
    </location>
</feature>
<dbReference type="PROSITE" id="PS50024">
    <property type="entry name" value="SEA"/>
    <property type="match status" value="1"/>
</dbReference>
<dbReference type="SMART" id="SM00179">
    <property type="entry name" value="EGF_CA"/>
    <property type="match status" value="1"/>
</dbReference>
<feature type="compositionally biased region" description="Polar residues" evidence="6">
    <location>
        <begin position="2060"/>
        <end position="2075"/>
    </location>
</feature>
<feature type="compositionally biased region" description="Basic and acidic residues" evidence="6">
    <location>
        <begin position="738"/>
        <end position="747"/>
    </location>
</feature>
<feature type="region of interest" description="Disordered" evidence="6">
    <location>
        <begin position="1872"/>
        <end position="1934"/>
    </location>
</feature>
<feature type="region of interest" description="Disordered" evidence="6">
    <location>
        <begin position="1256"/>
        <end position="1284"/>
    </location>
</feature>
<evidence type="ECO:0000256" key="4">
    <source>
        <dbReference type="ARBA" id="ARBA00023157"/>
    </source>
</evidence>
<feature type="compositionally biased region" description="Low complexity" evidence="6">
    <location>
        <begin position="393"/>
        <end position="410"/>
    </location>
</feature>
<dbReference type="InterPro" id="IPR001881">
    <property type="entry name" value="EGF-like_Ca-bd_dom"/>
</dbReference>
<dbReference type="InterPro" id="IPR009030">
    <property type="entry name" value="Growth_fac_rcpt_cys_sf"/>
</dbReference>
<dbReference type="SMART" id="SM00181">
    <property type="entry name" value="EGF"/>
    <property type="match status" value="2"/>
</dbReference>
<dbReference type="InterPro" id="IPR036364">
    <property type="entry name" value="SEA_dom_sf"/>
</dbReference>
<comment type="caution">
    <text evidence="5">Lacks conserved residue(s) required for the propagation of feature annotation.</text>
</comment>
<sequence>MGYVYPDDYYRLTSDVSSERASPPNENVRSFSENGDDYLEETPRKRVRIRVPVIRKNGRQHKLTVVRRRPVAPRTEDPPLVVASHTPRRIVVTRVRTLGLANTIRNDFEPDVLRPEIGRHKVTITRRRKIESTSVSPTTSERRGRITRKKLIAVRPVQPTPTFAIITTGFFTAPSSGSEEEYSEMDEGEEVENKEVPSTTVTPELEEPPNVIDSMPDEPEIETKTEEIDTKTIEEESSVGSPVIITDNFFFPPSDDEYEEYEEEEYADATTEAPKEESEKEEIPTTTKSTRVEEVSDKQDVSTTSAAPEVSEKEETTPESDSVRQTTMESVDAKEEDKSEEILTTVKPIEDEEVVVTTQGSPEETSEEDVPTTSYPETKEEDKKEDEEERVTTVESVETTVPVEETTAIDIPEEEIETTTQSDKEIVPITEKEDEYVTTDHPASSAEVESNESSSKEEDSLQEDVEPHVTTVATEPEDTSSRDTNDSFEKDIELNTTISETESKESSSEDIEDSTEKDTESQVAVTEPEPTDSPQTDDENLPEKDIGTRVTEVQADPESTSTKDIEESDKKTESPVPITTSSLTLETGRSFPDTIAIAIPKGDSEITSKPEEKEEILTVQPIQPTTAPATSTATLLVEVSPSFASVLPLETTETTSQDAPSRSEDSEIPSVIPLEVDHATSTPEVLEATSSFESGTAATSITSIASPTPEEIEAGLADDLYLSLSRPDLPEILPSKPVHVEPDETRSDTPQLEPSTSVYYTETMVTSTRLRTYTYVVTQLNGLETKVTSSTTVRPRVTTLTLTVPVTVTVTPTVESSAYSVSSVYSPVPVAGDHEAKDEEGRKFNLATRVMSNGVEVIVAGPTPALRWETSMPQPTLTLSDAVVMMLPQDKPNEFVTKTCTTTFTYLTTITKDGTTTVSTEQQVIANTATEERHRKPGSETAAVTLEASPTLRTEVFKTTYTYLTLNTDHSNVNDALESSTKVITNTVTAPQHYLHTILEPSEAPQPETNTYLSTRLLEKTFMEDGRTRIETTSDTVTQLIITESAPPPRPTSVTTTLTALDSTEESMTDIMKTYYITYTYYNTFLEKGNTVVRTNVATSTDVVLEKVPVKKTTTKTTLVNPTPEPIQIFATKTYLTTFTYFTTLLQAGPDGETSTTVSSRSHIVENVVTESIAPSLLDAGYMSALLTTAHHSDPVKNVVTGSTIIFFDEDDGIDSTTSSSFQEATSTMDVQTAEAISASLASSEPSPVVKEPILKPSEQINQENNATVSTESVQNKKPASQNTSDLQVSNLLNLGSLGINSLSALRPVITAMAGLLQGKTTATRRNDSIPQVEAQEVTTQRSPIYIPVTEFPELDTAESQNIGTHLANPNHNYIETRHKVASSLADGIPISPGEVITANSDVIIGKPGKTAPRLPQTFLKDKGNIGMKPPPLPVPNIPVHPVLEVLENDQDDSQPQQTLQGHKGPQIQIYPAQQVYEEHLKIPVSMPVDSKPPLIPKQPQKLLPVQPPPPKRLGSKQDVMENDPLLKPPDRPNVEQYANPNLNLKEPEWSPEKPRRPWSAKDPLKLPPPHPQFDQKIDSGKAPIGKPWLSEEQKRPPWSQKDPLLPDPHVIMQNPEPKPRPAEPIVHQVPHVIDRSTGQPLLVNIQPSQVANVVIPQGGTQALIFGDTSEPHISGQYFDEPSPYPESEVGLGFLGIQKIENLPQYSNGKDPADYMVPPSPPVNFNSHHEKHPSNRPLSIPLSPGRFDYEKPLGMLEAPLIRPEKKPSDVHFIKHPDNSGAIGGQGHLHTEILVHHRPESINIRPQSVPHPAIHPHTHPNNHIPPRGQYPKIPKPGDSSIPPRRTEISSQQDNSHRHYLLAKPDSGNEILLNSNWKPDKKPPPRILINNRLRPRPPLRTTTSRPLVRPSYVERPNNRKPIYNGPQRPQNTFVLPHRPMTNPQIHYEPPRMTTSTPGDVVKDVTTERQPSFGPHSQFDLQDRPPHFYLENRPTNVGHIKPQTERTVEHVPTGAEGYHNPSNPKIKQEEKPATVNNQEQNFDQVSSKQQGQLETWQSKNATLKNKNPYGSATSSNTVIGKPIGESDYQQNEKEKPYWISPGAPFIVQNEGAPPQVPPGQNYYNIKPHEMPIVQGKPFDVYTDNENKPEYDIVQGVPSTYHGEKISPISHTNQQQEQTHERDDTIHLKPPAMIPQVLYPRPDSMGQSTEMRPGQMKPSNEGKPGSLELFANNSMTPPSKLNQSLFQLGSFVDLNWGQRPDGHKIHTNRSETMNNHFKNTSVSHQLDNQYAETSTETVKLGIDSNRPKVTQQGYGLGIRIHPEYPHIIVKPKPQVPGPITISSANSKSEAPSNKFSMSVEAMGEEVDSKTQTERPPSMLVTMNNASEKNNNEEKLDSSYQTNFAALDANKGDPMGSHESKVKARPIETSTVDMLNSMKGMGVPSRDMMPPPLKPVVGLNQSNKDEGEDLKPPPIPSRDVVGLSPPPVDITTTSGPMENSRFSFETANESGLKPPPKYIPLKESSVAPLPSVTMVPPSPRPSITRPFIVELLSQDMVPPPPATQTTRPLEIATVRPAVAVSGSIQIATAVATSHIPVIHDMESKIPIIHGTVDLPVVVDVPEILRPVETRISEHVSIYTVRPFDTRPVSRLSVQPTAMLSTNIVIPTKARPHHPDHIQPSRSTTTSRHVEPTRFPNMDVPRNPVKRPEHPVFLESSHDNVLPSSKVEPTESLTHVVATSQKKEPRPTMTKSDATKVVASSATEHKRKNETAAKELPSVVTRVDSSITKVTSTLLGNIDRRNESTIKITKDVTSVTRAAVNGTTTTMHVKPKEVTRFQTSTVTRTETSVLGSPPTTRTLLLTHTMTSTTVETVTETLLRPTSVISTVTSTILQSVVTRLPSSYENVVDNDSILVVVSDQKPPASGGEEVNVEAEYDELPRDEQYSAGNEVHRVLAGGVLGAPVVSLQPVVNQCTPECRASKAEICTEAGGEMRCVCRPGFARMFPDRPCKPTYTYTLRVGLDRIGQEPVVYEASLNDSSSTAFRRLLGPTKDALDRTLMQSDLRDIYRGLNIAGFSPDPTKVEFHVQLSDNANETRLKEVLRKYLIGSNYSLGGTEVYASKNLNLIDAVDFDECATEEGGPHHDCSPNAACFNLRGSYQCSCKEGWADLSENPAYPGRHCSQAPLGCPSCNNKGHCVTNTNGQEVCECFPWHSGQRCQVNLKVLLIALVTTGAILLGLLAVCVGMACFRQPGRKRRTGDRRAMIPGTGGDTSSEGSVTDLAIPHHVPHVLPPPPQMIAPLPPSKRPIRKISAKPRHPPRKATMIPASVPVNDEQRDRSLTVMIPRAKYRSAPQSPQNYKSGMSTFSTEEHKLLNYLDNGTHNAGNRKQSISSAKDCKEADVQIVRTQSTPAGALVSAGFQVSATVTRPMDAESTLARSCGETTVETATKVLRTGDLQADQCSTLARSCGETTIQAPTKLLRLDLGESGSTLARSCGETTIQPPTKVADGRRNSVKDARDNRDTRDSASEGHTMAERDLGSTLRLPAQHPPLYSPDRTSDRESNFDSL</sequence>
<organism evidence="10 11">
    <name type="scientific">Xylocopa violacea</name>
    <name type="common">Violet carpenter bee</name>
    <name type="synonym">Apis violacea</name>
    <dbReference type="NCBI Taxonomy" id="135666"/>
    <lineage>
        <taxon>Eukaryota</taxon>
        <taxon>Metazoa</taxon>
        <taxon>Ecdysozoa</taxon>
        <taxon>Arthropoda</taxon>
        <taxon>Hexapoda</taxon>
        <taxon>Insecta</taxon>
        <taxon>Pterygota</taxon>
        <taxon>Neoptera</taxon>
        <taxon>Endopterygota</taxon>
        <taxon>Hymenoptera</taxon>
        <taxon>Apocrita</taxon>
        <taxon>Aculeata</taxon>
        <taxon>Apoidea</taxon>
        <taxon>Anthophila</taxon>
        <taxon>Apidae</taxon>
        <taxon>Xylocopa</taxon>
        <taxon>Xylocopa</taxon>
    </lineage>
</organism>
<dbReference type="PROSITE" id="PS00022">
    <property type="entry name" value="EGF_1"/>
    <property type="match status" value="1"/>
</dbReference>
<dbReference type="PROSITE" id="PS00010">
    <property type="entry name" value="ASX_HYDROXYL"/>
    <property type="match status" value="1"/>
</dbReference>
<feature type="compositionally biased region" description="Polar residues" evidence="6">
    <location>
        <begin position="319"/>
        <end position="329"/>
    </location>
</feature>
<feature type="compositionally biased region" description="Basic and acidic residues" evidence="6">
    <location>
        <begin position="3501"/>
        <end position="3532"/>
    </location>
</feature>
<evidence type="ECO:0000256" key="2">
    <source>
        <dbReference type="ARBA" id="ARBA00022729"/>
    </source>
</evidence>
<feature type="region of interest" description="Disordered" evidence="6">
    <location>
        <begin position="3487"/>
        <end position="3561"/>
    </location>
</feature>
<feature type="region of interest" description="Disordered" evidence="6">
    <location>
        <begin position="2060"/>
        <end position="2080"/>
    </location>
</feature>
<dbReference type="InterPro" id="IPR049883">
    <property type="entry name" value="NOTCH1_EGF-like"/>
</dbReference>
<gene>
    <name evidence="10" type="ORF">XYLVIOL_LOCUS860</name>
</gene>
<dbReference type="PROSITE" id="PS01187">
    <property type="entry name" value="EGF_CA"/>
    <property type="match status" value="1"/>
</dbReference>
<keyword evidence="7" id="KW-0472">Membrane</keyword>
<feature type="compositionally biased region" description="Polar residues" evidence="6">
    <location>
        <begin position="15"/>
        <end position="33"/>
    </location>
</feature>
<feature type="region of interest" description="Disordered" evidence="6">
    <location>
        <begin position="15"/>
        <end position="37"/>
    </location>
</feature>
<feature type="region of interest" description="Disordered" evidence="6">
    <location>
        <begin position="1803"/>
        <end position="1855"/>
    </location>
</feature>
<feature type="compositionally biased region" description="Basic and acidic residues" evidence="6">
    <location>
        <begin position="290"/>
        <end position="300"/>
    </location>
</feature>
<feature type="region of interest" description="Disordered" evidence="6">
    <location>
        <begin position="2663"/>
        <end position="2699"/>
    </location>
</feature>
<dbReference type="InterPro" id="IPR000742">
    <property type="entry name" value="EGF"/>
</dbReference>
<feature type="region of interest" description="Disordered" evidence="6">
    <location>
        <begin position="733"/>
        <end position="754"/>
    </location>
</feature>
<dbReference type="Pfam" id="PF07645">
    <property type="entry name" value="EGF_CA"/>
    <property type="match status" value="1"/>
</dbReference>
<feature type="domain" description="EGF-like" evidence="9">
    <location>
        <begin position="3177"/>
        <end position="3212"/>
    </location>
</feature>
<protein>
    <submittedName>
        <fullName evidence="10">Uncharacterized protein</fullName>
    </submittedName>
</protein>
<evidence type="ECO:0000256" key="1">
    <source>
        <dbReference type="ARBA" id="ARBA00022536"/>
    </source>
</evidence>
<dbReference type="PROSITE" id="PS50026">
    <property type="entry name" value="EGF_3"/>
    <property type="match status" value="2"/>
</dbReference>
<feature type="compositionally biased region" description="Polar residues" evidence="6">
    <location>
        <begin position="2336"/>
        <end position="2352"/>
    </location>
</feature>
<feature type="disulfide bond" evidence="5">
    <location>
        <begin position="3202"/>
        <end position="3211"/>
    </location>
</feature>
<feature type="compositionally biased region" description="Low complexity" evidence="6">
    <location>
        <begin position="1897"/>
        <end position="1909"/>
    </location>
</feature>
<keyword evidence="7" id="KW-0812">Transmembrane</keyword>
<dbReference type="SUPFAM" id="SSF82671">
    <property type="entry name" value="SEA domain"/>
    <property type="match status" value="1"/>
</dbReference>
<dbReference type="Gene3D" id="2.10.25.10">
    <property type="entry name" value="Laminin"/>
    <property type="match status" value="1"/>
</dbReference>
<dbReference type="InterPro" id="IPR018097">
    <property type="entry name" value="EGF_Ca-bd_CS"/>
</dbReference>
<feature type="region of interest" description="Disordered" evidence="6">
    <location>
        <begin position="2336"/>
        <end position="2371"/>
    </location>
</feature>
<keyword evidence="3" id="KW-0677">Repeat</keyword>
<feature type="compositionally biased region" description="Basic and acidic residues" evidence="6">
    <location>
        <begin position="273"/>
        <end position="283"/>
    </location>
</feature>
<evidence type="ECO:0000313" key="11">
    <source>
        <dbReference type="Proteomes" id="UP001642520"/>
    </source>
</evidence>
<feature type="region of interest" description="Disordered" evidence="6">
    <location>
        <begin position="172"/>
        <end position="587"/>
    </location>
</feature>
<feature type="region of interest" description="Disordered" evidence="6">
    <location>
        <begin position="2010"/>
        <end position="2031"/>
    </location>
</feature>
<keyword evidence="4 5" id="KW-1015">Disulfide bond</keyword>
<dbReference type="InterPro" id="IPR052235">
    <property type="entry name" value="Nephronectin_domain"/>
</dbReference>
<feature type="compositionally biased region" description="Basic and acidic residues" evidence="6">
    <location>
        <begin position="561"/>
        <end position="573"/>
    </location>
</feature>
<feature type="domain" description="EGF-like" evidence="9">
    <location>
        <begin position="3124"/>
        <end position="3175"/>
    </location>
</feature>
<feature type="compositionally biased region" description="Polar residues" evidence="6">
    <location>
        <begin position="3487"/>
        <end position="3496"/>
    </location>
</feature>
<keyword evidence="11" id="KW-1185">Reference proteome</keyword>
<feature type="compositionally biased region" description="Low complexity" evidence="6">
    <location>
        <begin position="444"/>
        <end position="453"/>
    </location>
</feature>
<accession>A0ABP1N392</accession>
<reference evidence="10 11" key="1">
    <citation type="submission" date="2024-08" db="EMBL/GenBank/DDBJ databases">
        <authorList>
            <person name="Will J Nash"/>
            <person name="Angela Man"/>
            <person name="Seanna McTaggart"/>
            <person name="Kendall Baker"/>
            <person name="Tom Barker"/>
            <person name="Leah Catchpole"/>
            <person name="Alex Durrant"/>
            <person name="Karim Gharbi"/>
            <person name="Naomi Irish"/>
            <person name="Gemy Kaithakottil"/>
            <person name="Debby Ku"/>
            <person name="Aaliyah Providence"/>
            <person name="Felix Shaw"/>
            <person name="David Swarbreck"/>
            <person name="Chris Watkins"/>
            <person name="Ann M. McCartney"/>
            <person name="Giulio Formenti"/>
            <person name="Alice Mouton"/>
            <person name="Noel Vella"/>
            <person name="Bjorn M von Reumont"/>
            <person name="Adriana Vella"/>
            <person name="Wilfried Haerty"/>
        </authorList>
    </citation>
    <scope>NUCLEOTIDE SEQUENCE [LARGE SCALE GENOMIC DNA]</scope>
</reference>